<dbReference type="OrthoDB" id="5835829at2759"/>
<dbReference type="CDD" id="cd03784">
    <property type="entry name" value="GT1_Gtf-like"/>
    <property type="match status" value="1"/>
</dbReference>
<dbReference type="OMA" id="PAVGWFM"/>
<dbReference type="Gene3D" id="3.40.50.2000">
    <property type="entry name" value="Glycogen Phosphorylase B"/>
    <property type="match status" value="2"/>
</dbReference>
<protein>
    <submittedName>
        <fullName evidence="3">UDP-glucuronosyl/UDP-glucosyltransferase</fullName>
    </submittedName>
</protein>
<sequence>MPNSSGNAHILVFPYPGQGHMIALLDLAHKLAVRGLTITVLVTPKNLPILNPLLTKNPSTQTLVLPFPAHPEIPPGVENLKDLPPTHFKFMIGAMAELHDPLFQWFKSHPSPPAAIISNFFLGWTNKLAIELNIRRVVFSTSGAMGMAMIDHLWHDLPTRTDPNDPNELVTFSKLPKSPTYPWWQLSPIFRTYKKGDPYSEFIRNGMVENVASYGIAINTFSEFESVYLDHMRYGLGYNKVWAVGPLLPEDAAPAERGGSGSIENAGLLSWLHTCPVRSIVYVCFGSQVVLTNKQMKGVAAALECSGARFVWCAKQPTKGHVEGEYGVVPAGFEDRTAGRGVVIKGWAPQLLILKHRAVGSFLTHCGWNSTLEGLMAGVVMLAWPMRADQYINATLLVDQMKVAVRVCEGYGTVPNSAELGRAMAESVSEDRSEDPVRVRATEMRKIACDAVKEGGSSFKDLDSLVRDLCGLDLAQ</sequence>
<evidence type="ECO:0000313" key="3">
    <source>
        <dbReference type="EMBL" id="OVA15427.1"/>
    </source>
</evidence>
<organism evidence="3 4">
    <name type="scientific">Macleaya cordata</name>
    <name type="common">Five-seeded plume-poppy</name>
    <name type="synonym">Bocconia cordata</name>
    <dbReference type="NCBI Taxonomy" id="56857"/>
    <lineage>
        <taxon>Eukaryota</taxon>
        <taxon>Viridiplantae</taxon>
        <taxon>Streptophyta</taxon>
        <taxon>Embryophyta</taxon>
        <taxon>Tracheophyta</taxon>
        <taxon>Spermatophyta</taxon>
        <taxon>Magnoliopsida</taxon>
        <taxon>Ranunculales</taxon>
        <taxon>Papaveraceae</taxon>
        <taxon>Papaveroideae</taxon>
        <taxon>Macleaya</taxon>
    </lineage>
</organism>
<dbReference type="Proteomes" id="UP000195402">
    <property type="component" value="Unassembled WGS sequence"/>
</dbReference>
<evidence type="ECO:0000313" key="4">
    <source>
        <dbReference type="Proteomes" id="UP000195402"/>
    </source>
</evidence>
<dbReference type="PANTHER" id="PTHR48047:SF8">
    <property type="entry name" value="FLAVONOL 3-O-GLUCOSYLTRANSFERASE UGT89B1"/>
    <property type="match status" value="1"/>
</dbReference>
<accession>A0A200QY57</accession>
<dbReference type="InterPro" id="IPR002213">
    <property type="entry name" value="UDP_glucos_trans"/>
</dbReference>
<dbReference type="InParanoid" id="A0A200QY57"/>
<reference evidence="3 4" key="1">
    <citation type="journal article" date="2017" name="Mol. Plant">
        <title>The Genome of Medicinal Plant Macleaya cordata Provides New Insights into Benzylisoquinoline Alkaloids Metabolism.</title>
        <authorList>
            <person name="Liu X."/>
            <person name="Liu Y."/>
            <person name="Huang P."/>
            <person name="Ma Y."/>
            <person name="Qing Z."/>
            <person name="Tang Q."/>
            <person name="Cao H."/>
            <person name="Cheng P."/>
            <person name="Zheng Y."/>
            <person name="Yuan Z."/>
            <person name="Zhou Y."/>
            <person name="Liu J."/>
            <person name="Tang Z."/>
            <person name="Zhuo Y."/>
            <person name="Zhang Y."/>
            <person name="Yu L."/>
            <person name="Huang J."/>
            <person name="Yang P."/>
            <person name="Peng Q."/>
            <person name="Zhang J."/>
            <person name="Jiang W."/>
            <person name="Zhang Z."/>
            <person name="Lin K."/>
            <person name="Ro D.K."/>
            <person name="Chen X."/>
            <person name="Xiong X."/>
            <person name="Shang Y."/>
            <person name="Huang S."/>
            <person name="Zeng J."/>
        </authorList>
    </citation>
    <scope>NUCLEOTIDE SEQUENCE [LARGE SCALE GENOMIC DNA]</scope>
    <source>
        <strain evidence="4">cv. BLH2017</strain>
        <tissue evidence="3">Root</tissue>
    </source>
</reference>
<keyword evidence="2 3" id="KW-0808">Transferase</keyword>
<dbReference type="EMBL" id="MVGT01000777">
    <property type="protein sequence ID" value="OVA15427.1"/>
    <property type="molecule type" value="Genomic_DNA"/>
</dbReference>
<dbReference type="FunFam" id="3.40.50.2000:FF:000064">
    <property type="entry name" value="Glycosyltransferase"/>
    <property type="match status" value="1"/>
</dbReference>
<dbReference type="FunFam" id="3.40.50.2000:FF:000143">
    <property type="entry name" value="UDP-glycosyltransferase 89B1"/>
    <property type="match status" value="1"/>
</dbReference>
<evidence type="ECO:0000256" key="2">
    <source>
        <dbReference type="ARBA" id="ARBA00022679"/>
    </source>
</evidence>
<proteinExistence type="inferred from homology"/>
<dbReference type="SUPFAM" id="SSF53756">
    <property type="entry name" value="UDP-Glycosyltransferase/glycogen phosphorylase"/>
    <property type="match status" value="1"/>
</dbReference>
<dbReference type="AlphaFoldDB" id="A0A200QY57"/>
<dbReference type="PANTHER" id="PTHR48047">
    <property type="entry name" value="GLYCOSYLTRANSFERASE"/>
    <property type="match status" value="1"/>
</dbReference>
<dbReference type="GO" id="GO:0035251">
    <property type="term" value="F:UDP-glucosyltransferase activity"/>
    <property type="evidence" value="ECO:0007669"/>
    <property type="project" value="TreeGrafter"/>
</dbReference>
<keyword evidence="4" id="KW-1185">Reference proteome</keyword>
<dbReference type="Pfam" id="PF00201">
    <property type="entry name" value="UDPGT"/>
    <property type="match status" value="1"/>
</dbReference>
<dbReference type="FunCoup" id="A0A200QY57">
    <property type="interactions" value="146"/>
</dbReference>
<gene>
    <name evidence="3" type="ORF">BVC80_1553g20</name>
</gene>
<comment type="caution">
    <text evidence="3">The sequence shown here is derived from an EMBL/GenBank/DDBJ whole genome shotgun (WGS) entry which is preliminary data.</text>
</comment>
<evidence type="ECO:0000256" key="1">
    <source>
        <dbReference type="ARBA" id="ARBA00009995"/>
    </source>
</evidence>
<name>A0A200QY57_MACCD</name>
<comment type="similarity">
    <text evidence="1">Belongs to the UDP-glycosyltransferase family.</text>
</comment>